<dbReference type="Proteomes" id="UP000627838">
    <property type="component" value="Unassembled WGS sequence"/>
</dbReference>
<dbReference type="EMBL" id="JADBDZ010000001">
    <property type="protein sequence ID" value="MBE1534792.1"/>
    <property type="molecule type" value="Genomic_DNA"/>
</dbReference>
<dbReference type="PANTHER" id="PTHR11070:SF45">
    <property type="entry name" value="DNA 3'-5' HELICASE"/>
    <property type="match status" value="1"/>
</dbReference>
<evidence type="ECO:0000313" key="2">
    <source>
        <dbReference type="Proteomes" id="UP000627838"/>
    </source>
</evidence>
<dbReference type="PANTHER" id="PTHR11070">
    <property type="entry name" value="UVRD / RECB / PCRA DNA HELICASE FAMILY MEMBER"/>
    <property type="match status" value="1"/>
</dbReference>
<keyword evidence="2" id="KW-1185">Reference proteome</keyword>
<gene>
    <name evidence="1" type="ORF">H4W34_004625</name>
</gene>
<dbReference type="Gene3D" id="3.40.50.300">
    <property type="entry name" value="P-loop containing nucleotide triphosphate hydrolases"/>
    <property type="match status" value="2"/>
</dbReference>
<sequence length="704" mass="75815">MDDTAASAEIRAERAHLHASRAALRRMRDDVLTTRTALGDEVADKYTNEMLRRARVKRAEDLSDVPSVPLFFGRLDYPPGEVYEPGPTADGPSEVYEPGAAGDGPGGDLVYIGRRGVHDATGVPMVVDWRAPIATAFYRAGPKDPMGVRARRRYGFDRGGELTAFEDERLDGMSASRDAETLLATEMERPRSGPMRDIVATIQPEQDELVRAPLERTLCVQGAPGTGKTAIGLHRLAYLLYTERDRLRRGGAAIVGPNRSFLAYIRDVLPALGEVGVTQVTVDELLDPGGEGATREDDATAARIKGDARMAEVIRRDLWSRLAPPADDLVVRRDGRLWRIPVAELAEMLGELTARGVSYGAGRELLTRRIASSVLGRMEARGEGCDERTRGQVQRSRDVRAAVTAMWPKADPAGLVLGLLTDARRLARAADGLLDTTEQAAVLLPRRPRGAKSARWSAADLALIDEAAHLVERRTGLAHVVIDEAQDLSPMQCRAIARRAAGSCTILGDLAQATGPAAVRDWPALLRHLGKPDGRIIELDRGYRVPAQVIDYAARLLPRIAPGLRRPGSARRSAGALRITPGTPGRLAAAMVSACAEALADEGSVGLIAADSDVPVLHRALADAGRACAVLGTGKDVMDAERLLCVPASLAKGLEFEHVIVVEPAHIVRAEPRGLHRLYVVLTRAVSTLRIVHAEPLPDPLTTA</sequence>
<dbReference type="SUPFAM" id="SSF52540">
    <property type="entry name" value="P-loop containing nucleoside triphosphate hydrolases"/>
    <property type="match status" value="1"/>
</dbReference>
<name>A0ABR9JW56_9ACTN</name>
<comment type="caution">
    <text evidence="1">The sequence shown here is derived from an EMBL/GenBank/DDBJ whole genome shotgun (WGS) entry which is preliminary data.</text>
</comment>
<protein>
    <submittedName>
        <fullName evidence="1">DNA helicase IV</fullName>
    </submittedName>
</protein>
<organism evidence="1 2">
    <name type="scientific">Actinomadura algeriensis</name>
    <dbReference type="NCBI Taxonomy" id="1679523"/>
    <lineage>
        <taxon>Bacteria</taxon>
        <taxon>Bacillati</taxon>
        <taxon>Actinomycetota</taxon>
        <taxon>Actinomycetes</taxon>
        <taxon>Streptosporangiales</taxon>
        <taxon>Thermomonosporaceae</taxon>
        <taxon>Actinomadura</taxon>
    </lineage>
</organism>
<dbReference type="InterPro" id="IPR027417">
    <property type="entry name" value="P-loop_NTPase"/>
</dbReference>
<dbReference type="GO" id="GO:0004386">
    <property type="term" value="F:helicase activity"/>
    <property type="evidence" value="ECO:0007669"/>
    <property type="project" value="UniProtKB-KW"/>
</dbReference>
<accession>A0ABR9JW56</accession>
<evidence type="ECO:0000313" key="1">
    <source>
        <dbReference type="EMBL" id="MBE1534792.1"/>
    </source>
</evidence>
<keyword evidence="1" id="KW-0067">ATP-binding</keyword>
<keyword evidence="1" id="KW-0547">Nucleotide-binding</keyword>
<dbReference type="InterPro" id="IPR000212">
    <property type="entry name" value="DNA_helicase_UvrD/REP"/>
</dbReference>
<dbReference type="RefSeq" id="WP_192761115.1">
    <property type="nucleotide sequence ID" value="NZ_JADBDZ010000001.1"/>
</dbReference>
<keyword evidence="1" id="KW-0347">Helicase</keyword>
<proteinExistence type="predicted"/>
<keyword evidence="1" id="KW-0378">Hydrolase</keyword>
<reference evidence="1 2" key="1">
    <citation type="submission" date="2020-10" db="EMBL/GenBank/DDBJ databases">
        <title>Sequencing the genomes of 1000 actinobacteria strains.</title>
        <authorList>
            <person name="Klenk H.-P."/>
        </authorList>
    </citation>
    <scope>NUCLEOTIDE SEQUENCE [LARGE SCALE GENOMIC DNA]</scope>
    <source>
        <strain evidence="1 2">DSM 46744</strain>
    </source>
</reference>